<dbReference type="CDD" id="cd14014">
    <property type="entry name" value="STKc_PknB_like"/>
    <property type="match status" value="1"/>
</dbReference>
<gene>
    <name evidence="9" type="ORF">GCM10017584_24560</name>
</gene>
<dbReference type="InterPro" id="IPR000719">
    <property type="entry name" value="Prot_kinase_dom"/>
</dbReference>
<dbReference type="GO" id="GO:0004674">
    <property type="term" value="F:protein serine/threonine kinase activity"/>
    <property type="evidence" value="ECO:0007669"/>
    <property type="project" value="UniProtKB-KW"/>
</dbReference>
<dbReference type="PROSITE" id="PS00107">
    <property type="entry name" value="PROTEIN_KINASE_ATP"/>
    <property type="match status" value="1"/>
</dbReference>
<feature type="domain" description="Protein kinase" evidence="8">
    <location>
        <begin position="16"/>
        <end position="278"/>
    </location>
</feature>
<dbReference type="PANTHER" id="PTHR43289">
    <property type="entry name" value="MITOGEN-ACTIVATED PROTEIN KINASE KINASE KINASE 20-RELATED"/>
    <property type="match status" value="1"/>
</dbReference>
<evidence type="ECO:0000259" key="8">
    <source>
        <dbReference type="PROSITE" id="PS50011"/>
    </source>
</evidence>
<proteinExistence type="predicted"/>
<dbReference type="PROSITE" id="PS00108">
    <property type="entry name" value="PROTEIN_KINASE_ST"/>
    <property type="match status" value="1"/>
</dbReference>
<sequence length="289" mass="31113">MAALSEPTVPALLGRYRPESLVGRGGMATIFRARDEILGREVALKVFRSGGQADMEQHHTELSALARLSHHGIVSLIDAGVDYSAPDDPRPFLVMELVSGSDLATTLAQRRLSVREISEIAFDLAEALEYVHAQGVIHRDIKPSNVMLVEYGTSAFRARARLTDFGIAVDTSEPHPDESGVTTGTAAYLSPEQASHQQATTASDIYSLGLVLLECFTGSIAFPGGIVDSALARLQNDPPIPPDLPDDWSVLLTRMTAREPADRPDAAELALAFREAVIAAVGRHRQPEA</sequence>
<dbReference type="SMART" id="SM00220">
    <property type="entry name" value="S_TKc"/>
    <property type="match status" value="1"/>
</dbReference>
<dbReference type="SUPFAM" id="SSF56112">
    <property type="entry name" value="Protein kinase-like (PK-like)"/>
    <property type="match status" value="1"/>
</dbReference>
<dbReference type="PANTHER" id="PTHR43289:SF6">
    <property type="entry name" value="SERINE_THREONINE-PROTEIN KINASE NEKL-3"/>
    <property type="match status" value="1"/>
</dbReference>
<dbReference type="EC" id="2.7.11.1" evidence="1"/>
<dbReference type="InterPro" id="IPR008271">
    <property type="entry name" value="Ser/Thr_kinase_AS"/>
</dbReference>
<reference evidence="9" key="2">
    <citation type="submission" date="2023-01" db="EMBL/GenBank/DDBJ databases">
        <authorList>
            <person name="Sun Q."/>
            <person name="Evtushenko L."/>
        </authorList>
    </citation>
    <scope>NUCLEOTIDE SEQUENCE</scope>
    <source>
        <strain evidence="9">VKM Ac-1401</strain>
    </source>
</reference>
<comment type="caution">
    <text evidence="9">The sequence shown here is derived from an EMBL/GenBank/DDBJ whole genome shotgun (WGS) entry which is preliminary data.</text>
</comment>
<dbReference type="PROSITE" id="PS50011">
    <property type="entry name" value="PROTEIN_KINASE_DOM"/>
    <property type="match status" value="1"/>
</dbReference>
<dbReference type="InterPro" id="IPR017441">
    <property type="entry name" value="Protein_kinase_ATP_BS"/>
</dbReference>
<evidence type="ECO:0000256" key="4">
    <source>
        <dbReference type="ARBA" id="ARBA00022741"/>
    </source>
</evidence>
<evidence type="ECO:0000256" key="5">
    <source>
        <dbReference type="ARBA" id="ARBA00022777"/>
    </source>
</evidence>
<dbReference type="AlphaFoldDB" id="A0A9W6HAT0"/>
<accession>A0A9W6HAT0</accession>
<dbReference type="GO" id="GO:0005524">
    <property type="term" value="F:ATP binding"/>
    <property type="evidence" value="ECO:0007669"/>
    <property type="project" value="UniProtKB-UniRule"/>
</dbReference>
<evidence type="ECO:0000256" key="3">
    <source>
        <dbReference type="ARBA" id="ARBA00022679"/>
    </source>
</evidence>
<protein>
    <recommendedName>
        <fullName evidence="1">non-specific serine/threonine protein kinase</fullName>
        <ecNumber evidence="1">2.7.11.1</ecNumber>
    </recommendedName>
</protein>
<keyword evidence="10" id="KW-1185">Reference proteome</keyword>
<feature type="binding site" evidence="7">
    <location>
        <position position="45"/>
    </location>
    <ligand>
        <name>ATP</name>
        <dbReference type="ChEBI" id="CHEBI:30616"/>
    </ligand>
</feature>
<dbReference type="InterPro" id="IPR011009">
    <property type="entry name" value="Kinase-like_dom_sf"/>
</dbReference>
<dbReference type="Gene3D" id="1.10.510.10">
    <property type="entry name" value="Transferase(Phosphotransferase) domain 1"/>
    <property type="match status" value="1"/>
</dbReference>
<keyword evidence="5" id="KW-0418">Kinase</keyword>
<keyword evidence="2" id="KW-0723">Serine/threonine-protein kinase</keyword>
<evidence type="ECO:0000256" key="6">
    <source>
        <dbReference type="ARBA" id="ARBA00022840"/>
    </source>
</evidence>
<dbReference type="Pfam" id="PF00069">
    <property type="entry name" value="Pkinase"/>
    <property type="match status" value="1"/>
</dbReference>
<name>A0A9W6HAT0_9MICO</name>
<evidence type="ECO:0000256" key="7">
    <source>
        <dbReference type="PROSITE-ProRule" id="PRU10141"/>
    </source>
</evidence>
<evidence type="ECO:0000313" key="10">
    <source>
        <dbReference type="Proteomes" id="UP001142372"/>
    </source>
</evidence>
<dbReference type="EMBL" id="BSEN01000012">
    <property type="protein sequence ID" value="GLJ76882.1"/>
    <property type="molecule type" value="Genomic_DNA"/>
</dbReference>
<dbReference type="Gene3D" id="3.30.200.20">
    <property type="entry name" value="Phosphorylase Kinase, domain 1"/>
    <property type="match status" value="1"/>
</dbReference>
<keyword evidence="3" id="KW-0808">Transferase</keyword>
<dbReference type="Proteomes" id="UP001142372">
    <property type="component" value="Unassembled WGS sequence"/>
</dbReference>
<keyword evidence="4 7" id="KW-0547">Nucleotide-binding</keyword>
<evidence type="ECO:0000256" key="1">
    <source>
        <dbReference type="ARBA" id="ARBA00012513"/>
    </source>
</evidence>
<reference evidence="9" key="1">
    <citation type="journal article" date="2014" name="Int. J. Syst. Evol. Microbiol.">
        <title>Complete genome sequence of Corynebacterium casei LMG S-19264T (=DSM 44701T), isolated from a smear-ripened cheese.</title>
        <authorList>
            <consortium name="US DOE Joint Genome Institute (JGI-PGF)"/>
            <person name="Walter F."/>
            <person name="Albersmeier A."/>
            <person name="Kalinowski J."/>
            <person name="Ruckert C."/>
        </authorList>
    </citation>
    <scope>NUCLEOTIDE SEQUENCE</scope>
    <source>
        <strain evidence="9">VKM Ac-1401</strain>
    </source>
</reference>
<evidence type="ECO:0000256" key="2">
    <source>
        <dbReference type="ARBA" id="ARBA00022527"/>
    </source>
</evidence>
<organism evidence="9 10">
    <name type="scientific">Leifsonia poae</name>
    <dbReference type="NCBI Taxonomy" id="110933"/>
    <lineage>
        <taxon>Bacteria</taxon>
        <taxon>Bacillati</taxon>
        <taxon>Actinomycetota</taxon>
        <taxon>Actinomycetes</taxon>
        <taxon>Micrococcales</taxon>
        <taxon>Microbacteriaceae</taxon>
        <taxon>Leifsonia</taxon>
    </lineage>
</organism>
<evidence type="ECO:0000313" key="9">
    <source>
        <dbReference type="EMBL" id="GLJ76882.1"/>
    </source>
</evidence>
<keyword evidence="6 7" id="KW-0067">ATP-binding</keyword>